<feature type="transmembrane region" description="Helical" evidence="13">
    <location>
        <begin position="277"/>
        <end position="295"/>
    </location>
</feature>
<accession>A0A1B9I1J8</accession>
<dbReference type="Pfam" id="PF04191">
    <property type="entry name" value="PEMT"/>
    <property type="match status" value="2"/>
</dbReference>
<gene>
    <name evidence="15" type="ORF">I206_05068</name>
    <name evidence="16" type="ORF">I206_106242</name>
</gene>
<dbReference type="GO" id="GO:0005789">
    <property type="term" value="C:endoplasmic reticulum membrane"/>
    <property type="evidence" value="ECO:0007669"/>
    <property type="project" value="UniProtKB-SubCell"/>
</dbReference>
<evidence type="ECO:0000256" key="11">
    <source>
        <dbReference type="ARBA" id="ARBA00023209"/>
    </source>
</evidence>
<feature type="transmembrane region" description="Helical" evidence="13">
    <location>
        <begin position="676"/>
        <end position="698"/>
    </location>
</feature>
<feature type="transmembrane region" description="Helical" evidence="13">
    <location>
        <begin position="127"/>
        <end position="151"/>
    </location>
</feature>
<evidence type="ECO:0000256" key="6">
    <source>
        <dbReference type="ARBA" id="ARBA00022692"/>
    </source>
</evidence>
<keyword evidence="4 13" id="KW-0808">Transferase</keyword>
<evidence type="ECO:0000256" key="10">
    <source>
        <dbReference type="ARBA" id="ARBA00023136"/>
    </source>
</evidence>
<dbReference type="GO" id="GO:0006656">
    <property type="term" value="P:phosphatidylcholine biosynthetic process"/>
    <property type="evidence" value="ECO:0007669"/>
    <property type="project" value="UniProtKB-UniRule"/>
</dbReference>
<dbReference type="PANTHER" id="PTHR32138">
    <property type="entry name" value="PHOSPHATIDYLETHANOLAMINE N-METHYLTRANSFERASE"/>
    <property type="match status" value="1"/>
</dbReference>
<evidence type="ECO:0000256" key="2">
    <source>
        <dbReference type="ARBA" id="ARBA00022516"/>
    </source>
</evidence>
<feature type="transmembrane region" description="Helical" evidence="13">
    <location>
        <begin position="103"/>
        <end position="121"/>
    </location>
</feature>
<dbReference type="STRING" id="1296096.A0A1B9I1J8"/>
<evidence type="ECO:0000256" key="1">
    <source>
        <dbReference type="ARBA" id="ARBA00004127"/>
    </source>
</evidence>
<organism evidence="15">
    <name type="scientific">Kwoniella pini CBS 10737</name>
    <dbReference type="NCBI Taxonomy" id="1296096"/>
    <lineage>
        <taxon>Eukaryota</taxon>
        <taxon>Fungi</taxon>
        <taxon>Dikarya</taxon>
        <taxon>Basidiomycota</taxon>
        <taxon>Agaricomycotina</taxon>
        <taxon>Tremellomycetes</taxon>
        <taxon>Tremellales</taxon>
        <taxon>Cryptococcaceae</taxon>
        <taxon>Kwoniella</taxon>
    </lineage>
</organism>
<keyword evidence="11 13" id="KW-0594">Phospholipid biosynthesis</keyword>
<evidence type="ECO:0000256" key="9">
    <source>
        <dbReference type="ARBA" id="ARBA00023098"/>
    </source>
</evidence>
<keyword evidence="10 13" id="KW-0472">Membrane</keyword>
<evidence type="ECO:0000256" key="3">
    <source>
        <dbReference type="ARBA" id="ARBA00022603"/>
    </source>
</evidence>
<dbReference type="GeneID" id="30173437"/>
<dbReference type="InterPro" id="IPR007318">
    <property type="entry name" value="Phopholipid_MeTrfase"/>
</dbReference>
<keyword evidence="3 13" id="KW-0489">Methyltransferase</keyword>
<feature type="compositionally biased region" description="Polar residues" evidence="14">
    <location>
        <begin position="423"/>
        <end position="433"/>
    </location>
</feature>
<evidence type="ECO:0000256" key="5">
    <source>
        <dbReference type="ARBA" id="ARBA00022691"/>
    </source>
</evidence>
<evidence type="ECO:0000256" key="7">
    <source>
        <dbReference type="ARBA" id="ARBA00022824"/>
    </source>
</evidence>
<keyword evidence="12 13" id="KW-1208">Phospholipid metabolism</keyword>
<feature type="transmembrane region" description="Helical" evidence="13">
    <location>
        <begin position="315"/>
        <end position="344"/>
    </location>
</feature>
<comment type="function">
    <text evidence="13">Catalyzes the first step of the methylation pathway of phosphatidylcholine biosynthesis, the SAM-dependent methylation of phosphatidylethanolamine (PE) to phosphatidylmonomethylethanolamine (PMME).</text>
</comment>
<keyword evidence="6 13" id="KW-0812">Transmembrane</keyword>
<dbReference type="AlphaFoldDB" id="A0A1B9I1J8"/>
<evidence type="ECO:0000256" key="8">
    <source>
        <dbReference type="ARBA" id="ARBA00022989"/>
    </source>
</evidence>
<dbReference type="UniPathway" id="UPA00753"/>
<keyword evidence="5 13" id="KW-0949">S-adenosyl-L-methionine</keyword>
<protein>
    <recommendedName>
        <fullName evidence="13">Phosphatidylethanolamine N-methyltransferase</fullName>
        <shortName evidence="13">PEAMT</shortName>
        <ecNumber evidence="13">2.1.1.17</ecNumber>
    </recommendedName>
</protein>
<feature type="region of interest" description="Disordered" evidence="14">
    <location>
        <begin position="1"/>
        <end position="59"/>
    </location>
</feature>
<dbReference type="InterPro" id="IPR016219">
    <property type="entry name" value="Phosphatid-EA_MeTrfase_fun"/>
</dbReference>
<dbReference type="RefSeq" id="XP_019010594.1">
    <property type="nucleotide sequence ID" value="XM_019156792.1"/>
</dbReference>
<feature type="transmembrane region" description="Helical" evidence="13">
    <location>
        <begin position="249"/>
        <end position="265"/>
    </location>
</feature>
<feature type="region of interest" description="Disordered" evidence="14">
    <location>
        <begin position="377"/>
        <end position="453"/>
    </location>
</feature>
<dbReference type="EMBL" id="CP144526">
    <property type="protein sequence ID" value="WWC72280.1"/>
    <property type="molecule type" value="Genomic_DNA"/>
</dbReference>
<dbReference type="EC" id="2.1.1.17" evidence="13"/>
<dbReference type="PROSITE" id="PS51598">
    <property type="entry name" value="SAM_CHO2"/>
    <property type="match status" value="1"/>
</dbReference>
<feature type="compositionally biased region" description="Polar residues" evidence="14">
    <location>
        <begin position="36"/>
        <end position="59"/>
    </location>
</feature>
<keyword evidence="9 13" id="KW-0443">Lipid metabolism</keyword>
<evidence type="ECO:0000256" key="13">
    <source>
        <dbReference type="RuleBase" id="RU361122"/>
    </source>
</evidence>
<keyword evidence="7 13" id="KW-0256">Endoplasmic reticulum</keyword>
<evidence type="ECO:0000313" key="16">
    <source>
        <dbReference type="EMBL" id="WWC72280.1"/>
    </source>
</evidence>
<feature type="transmembrane region" description="Helical" evidence="13">
    <location>
        <begin position="583"/>
        <end position="604"/>
    </location>
</feature>
<feature type="transmembrane region" description="Helical" evidence="13">
    <location>
        <begin position="616"/>
        <end position="634"/>
    </location>
</feature>
<proteinExistence type="inferred from homology"/>
<comment type="subcellular location">
    <subcellularLocation>
        <location evidence="1">Endomembrane system</location>
        <topology evidence="1">Multi-pass membrane protein</topology>
    </subcellularLocation>
    <subcellularLocation>
        <location evidence="13">Endoplasmic reticulum membrane</location>
        <topology evidence="13">Multi-pass membrane protein</topology>
    </subcellularLocation>
</comment>
<comment type="similarity">
    <text evidence="13">Belongs to the class VI-like SAM-binding methyltransferase superfamily. CHO2 family.</text>
</comment>
<comment type="pathway">
    <text evidence="13">Phospholipid metabolism; phosphatidylcholine biosynthesis.</text>
</comment>
<reference evidence="16" key="2">
    <citation type="submission" date="2013-07" db="EMBL/GenBank/DDBJ databases">
        <authorList>
            <consortium name="The Broad Institute Genome Sequencing Platform"/>
            <person name="Cuomo C."/>
            <person name="Litvintseva A."/>
            <person name="Chen Y."/>
            <person name="Heitman J."/>
            <person name="Sun S."/>
            <person name="Springer D."/>
            <person name="Dromer F."/>
            <person name="Young S.K."/>
            <person name="Zeng Q."/>
            <person name="Gargeya S."/>
            <person name="Fitzgerald M."/>
            <person name="Abouelleil A."/>
            <person name="Alvarado L."/>
            <person name="Berlin A.M."/>
            <person name="Chapman S.B."/>
            <person name="Dewar J."/>
            <person name="Goldberg J."/>
            <person name="Griggs A."/>
            <person name="Gujja S."/>
            <person name="Hansen M."/>
            <person name="Howarth C."/>
            <person name="Imamovic A."/>
            <person name="Larimer J."/>
            <person name="McCowan C."/>
            <person name="Murphy C."/>
            <person name="Pearson M."/>
            <person name="Priest M."/>
            <person name="Roberts A."/>
            <person name="Saif S."/>
            <person name="Shea T."/>
            <person name="Sykes S."/>
            <person name="Wortman J."/>
            <person name="Nusbaum C."/>
            <person name="Birren B."/>
        </authorList>
    </citation>
    <scope>NUCLEOTIDE SEQUENCE</scope>
    <source>
        <strain evidence="16">CBS 10737</strain>
    </source>
</reference>
<dbReference type="KEGG" id="kpin:30173437"/>
<evidence type="ECO:0000313" key="17">
    <source>
        <dbReference type="Proteomes" id="UP000094020"/>
    </source>
</evidence>
<dbReference type="OrthoDB" id="4583at2759"/>
<feature type="transmembrane region" description="Helical" evidence="13">
    <location>
        <begin position="514"/>
        <end position="531"/>
    </location>
</feature>
<sequence>MSQTPQPASTAGLGGLNISSTSLDKESTIRQRKVRTSSISISNEGNVSSKSSIGDQQSIENLENSKSKEEINWGKTTTGEIFKVPNTHSFLHTLLYTTHKSSITRLTLFSLIAQPILFYLLSNHKTIRSIFFLFYFAFWRGAYDFGFAWLLRKQSEKKYIQRWLKTRGWLNLDQQENSQGLEWAKWWKKELTLKMDDSYKWENVPQEFNAWLMFRQLVDIVLLNDFVSYTCFAWSNLHFPPNHSIPFHILRWVGGWSLILFNLWVKIDAHRVVKDYAWYWGDAFWMMVMQNDLVFDGVYEIAPHPMYSVGYAGYYGLSMVVGSYTVLFVSLAAHAAQFAFLLWFENPHIERTYGGGQKPLVSRAPLAWEGNSSESAFAPIAEEGDNPTPSATEGETETESELPELPSSNLEINPIIRKPRSDSLMSSGSNTDSGYPKYTATRKSSTAGKKKETKKLSMHDLTHRFFRKPTIVLSQLDLFRANDFALVILIAYAVSTLIPHLGSKLALTGHFIHALLWRLFHSYGLGLLLRAQSKSKWLVRHYLKHYHYPGDGTFDLEDELDEGEAKEDVVKRATEEAFGNWQVIYNISLVMTYVSFAGLAWKTYHLPSDWTVSGTILRHVLGLLLIALHVWSAVSSYEVLGDFGWLYSDFFLIEQIPSQLAYTGIYRFLNNPERSMGGAAFLGLWLISNSKLVLVVALTSHLSHQWFLTFVEQPHMKKLYGDRLRKDGGLTKTLKNVADKTLSTKGGRRGSELRRVVQEVKGSIEKVEEKVTEAVEEFLDHARPMFSDMVHDTKILLQHSRERMIITRVANDISAYDPSRYSLTLPTSSSSPAPRYHVGQPIRVSWTAPSNHSRKDWIGIYRLGSCKSTLVTRISSVGKWMPINEEEWDGDVYLNPLSPPKDSDAGEVLFKGEQLPWLPGQYEVRYHHDGKHNVMSRVAPIEIYVSKPTNPDSIRSIRSTLLNIVSLSLDNDPKLVPKSAKSKSKTRSSSSASISQNHSHSSITMSASSSLSNSAHQPHTQNGLKGKGTGHQSIGSALSSLATLEDNPISEVAPAPSDGLDGEDISDLPLSGNNNGSLGNQDEPDTPPATARAISIPPRSDVDFGMDSQEDLFGFSPSSVDLHTGPPDFFESSGEEVNIQKGFGGGDQDDFVIMTPIQAQRISELCQLAFGVEISKDVVVADANVGALARRVAGARGLTATKSDGGGGVLTSGEGANIDIGDNHD</sequence>
<dbReference type="Proteomes" id="UP000094020">
    <property type="component" value="Chromosome 8"/>
</dbReference>
<keyword evidence="17" id="KW-1185">Reference proteome</keyword>
<comment type="catalytic activity">
    <reaction evidence="13">
        <text>a 1,2-diacyl-sn-glycero-3-phosphoethanolamine + S-adenosyl-L-methionine = a 1,2-diacyl-sn-glycero-3-phospho-N-methylethanolamine + S-adenosyl-L-homocysteine + H(+)</text>
        <dbReference type="Rhea" id="RHEA:11164"/>
        <dbReference type="ChEBI" id="CHEBI:15378"/>
        <dbReference type="ChEBI" id="CHEBI:57856"/>
        <dbReference type="ChEBI" id="CHEBI:59789"/>
        <dbReference type="ChEBI" id="CHEBI:64573"/>
        <dbReference type="ChEBI" id="CHEBI:64612"/>
        <dbReference type="EC" id="2.1.1.17"/>
    </reaction>
</comment>
<feature type="transmembrane region" description="Helical" evidence="13">
    <location>
        <begin position="484"/>
        <end position="502"/>
    </location>
</feature>
<feature type="compositionally biased region" description="Polar residues" evidence="14">
    <location>
        <begin position="1030"/>
        <end position="1042"/>
    </location>
</feature>
<keyword evidence="8 13" id="KW-1133">Transmembrane helix</keyword>
<evidence type="ECO:0000256" key="4">
    <source>
        <dbReference type="ARBA" id="ARBA00022679"/>
    </source>
</evidence>
<dbReference type="GO" id="GO:0032259">
    <property type="term" value="P:methylation"/>
    <property type="evidence" value="ECO:0007669"/>
    <property type="project" value="UniProtKB-KW"/>
</dbReference>
<reference evidence="15" key="3">
    <citation type="submission" date="2016-07" db="EMBL/GenBank/DDBJ databases">
        <title>Evolution of pathogenesis and genome organization in the Tremellales.</title>
        <authorList>
            <person name="Cuomo C."/>
            <person name="Litvintseva A."/>
            <person name="Heitman J."/>
            <person name="Chen Y."/>
            <person name="Sun S."/>
            <person name="Springer D."/>
            <person name="Dromer F."/>
            <person name="Young S."/>
            <person name="Zeng Q."/>
            <person name="Chapman S."/>
            <person name="Gujja S."/>
            <person name="Saif S."/>
            <person name="Birren B."/>
        </authorList>
    </citation>
    <scope>NUCLEOTIDE SEQUENCE</scope>
    <source>
        <strain evidence="15">CBS 10737</strain>
    </source>
</reference>
<dbReference type="Gene3D" id="1.20.120.1630">
    <property type="match status" value="1"/>
</dbReference>
<name>A0A1B9I1J8_9TREE</name>
<reference evidence="16" key="4">
    <citation type="submission" date="2024-02" db="EMBL/GenBank/DDBJ databases">
        <title>Comparative genomics of Cryptococcus and Kwoniella reveals pathogenesis evolution and contrasting modes of karyotype evolution via chromosome fusion or intercentromeric recombination.</title>
        <authorList>
            <person name="Coelho M.A."/>
            <person name="David-Palma M."/>
            <person name="Shea T."/>
            <person name="Bowers K."/>
            <person name="McGinley-Smith S."/>
            <person name="Mohammad A.W."/>
            <person name="Gnirke A."/>
            <person name="Yurkov A.M."/>
            <person name="Nowrousian M."/>
            <person name="Sun S."/>
            <person name="Cuomo C.A."/>
            <person name="Heitman J."/>
        </authorList>
    </citation>
    <scope>NUCLEOTIDE SEQUENCE</scope>
    <source>
        <strain evidence="16">CBS 10737</strain>
    </source>
</reference>
<feature type="compositionally biased region" description="Low complexity" evidence="14">
    <location>
        <begin position="987"/>
        <end position="1014"/>
    </location>
</feature>
<dbReference type="PANTHER" id="PTHR32138:SF0">
    <property type="entry name" value="PHOSPHATIDYLETHANOLAMINE N-METHYLTRANSFERASE"/>
    <property type="match status" value="1"/>
</dbReference>
<keyword evidence="2 13" id="KW-0444">Lipid biosynthesis</keyword>
<dbReference type="EMBL" id="KI894012">
    <property type="protein sequence ID" value="OCF49375.1"/>
    <property type="molecule type" value="Genomic_DNA"/>
</dbReference>
<feature type="compositionally biased region" description="Low complexity" evidence="14">
    <location>
        <begin position="1067"/>
        <end position="1080"/>
    </location>
</feature>
<evidence type="ECO:0000313" key="15">
    <source>
        <dbReference type="EMBL" id="OCF49375.1"/>
    </source>
</evidence>
<comment type="caution">
    <text evidence="13">Lacks conserved residue(s) required for the propagation of feature annotation.</text>
</comment>
<feature type="region of interest" description="Disordered" evidence="14">
    <location>
        <begin position="973"/>
        <end position="1097"/>
    </location>
</feature>
<evidence type="ECO:0000256" key="14">
    <source>
        <dbReference type="SAM" id="MobiDB-lite"/>
    </source>
</evidence>
<evidence type="ECO:0000256" key="12">
    <source>
        <dbReference type="ARBA" id="ARBA00023264"/>
    </source>
</evidence>
<dbReference type="GO" id="GO:0004608">
    <property type="term" value="F:phosphatidylethanolamine N-methyltransferase activity"/>
    <property type="evidence" value="ECO:0007669"/>
    <property type="project" value="UniProtKB-UniRule"/>
</dbReference>
<reference evidence="15" key="1">
    <citation type="submission" date="2013-07" db="EMBL/GenBank/DDBJ databases">
        <title>The Genome Sequence of Cryptococcus pinus CBS10737.</title>
        <authorList>
            <consortium name="The Broad Institute Genome Sequencing Platform"/>
            <person name="Cuomo C."/>
            <person name="Litvintseva A."/>
            <person name="Chen Y."/>
            <person name="Heitman J."/>
            <person name="Sun S."/>
            <person name="Springer D."/>
            <person name="Dromer F."/>
            <person name="Young S.K."/>
            <person name="Zeng Q."/>
            <person name="Gargeya S."/>
            <person name="Fitzgerald M."/>
            <person name="Abouelleil A."/>
            <person name="Alvarado L."/>
            <person name="Berlin A.M."/>
            <person name="Chapman S.B."/>
            <person name="Dewar J."/>
            <person name="Goldberg J."/>
            <person name="Griggs A."/>
            <person name="Gujja S."/>
            <person name="Hansen M."/>
            <person name="Howarth C."/>
            <person name="Imamovic A."/>
            <person name="Larimer J."/>
            <person name="McCowan C."/>
            <person name="Murphy C."/>
            <person name="Pearson M."/>
            <person name="Priest M."/>
            <person name="Roberts A."/>
            <person name="Saif S."/>
            <person name="Shea T."/>
            <person name="Sykes S."/>
            <person name="Wortman J."/>
            <person name="Nusbaum C."/>
            <person name="Birren B."/>
        </authorList>
    </citation>
    <scope>NUCLEOTIDE SEQUENCE [LARGE SCALE GENOMIC DNA]</scope>
    <source>
        <strain evidence="15">CBS 10737</strain>
    </source>
</reference>